<name>A0AAC8XHV5_9ALTE</name>
<evidence type="ECO:0000256" key="4">
    <source>
        <dbReference type="SAM" id="Phobius"/>
    </source>
</evidence>
<feature type="transmembrane region" description="Helical" evidence="4">
    <location>
        <begin position="75"/>
        <end position="96"/>
    </location>
</feature>
<feature type="transmembrane region" description="Helical" evidence="4">
    <location>
        <begin position="200"/>
        <end position="218"/>
    </location>
</feature>
<dbReference type="Pfam" id="PF01569">
    <property type="entry name" value="PAP2"/>
    <property type="match status" value="1"/>
</dbReference>
<reference evidence="6 7" key="1">
    <citation type="submission" date="2015-12" db="EMBL/GenBank/DDBJ databases">
        <title>Intraspecies pangenome expansion in the marine bacterium Alteromonas.</title>
        <authorList>
            <person name="Lopez-Perez M."/>
            <person name="Rodriguez-Valera F."/>
        </authorList>
    </citation>
    <scope>NUCLEOTIDE SEQUENCE [LARGE SCALE GENOMIC DNA]</scope>
    <source>
        <strain evidence="6 7">UM8</strain>
    </source>
</reference>
<dbReference type="PANTHER" id="PTHR14969">
    <property type="entry name" value="SPHINGOSINE-1-PHOSPHATE PHOSPHOHYDROLASE"/>
    <property type="match status" value="1"/>
</dbReference>
<accession>A0AAC8XHV5</accession>
<feature type="domain" description="Phosphatidic acid phosphatase type 2/haloperoxidase" evidence="5">
    <location>
        <begin position="101"/>
        <end position="215"/>
    </location>
</feature>
<organism evidence="6 7">
    <name type="scientific">Alteromonas mediterranea</name>
    <dbReference type="NCBI Taxonomy" id="314275"/>
    <lineage>
        <taxon>Bacteria</taxon>
        <taxon>Pseudomonadati</taxon>
        <taxon>Pseudomonadota</taxon>
        <taxon>Gammaproteobacteria</taxon>
        <taxon>Alteromonadales</taxon>
        <taxon>Alteromonadaceae</taxon>
        <taxon>Alteromonas/Salinimonas group</taxon>
        <taxon>Alteromonas</taxon>
    </lineage>
</organism>
<keyword evidence="4" id="KW-0812">Transmembrane</keyword>
<dbReference type="SUPFAM" id="SSF48317">
    <property type="entry name" value="Acid phosphatase/Vanadium-dependent haloperoxidase"/>
    <property type="match status" value="1"/>
</dbReference>
<feature type="transmembrane region" description="Helical" evidence="4">
    <location>
        <begin position="103"/>
        <end position="123"/>
    </location>
</feature>
<dbReference type="CDD" id="cd03392">
    <property type="entry name" value="PAP2_like_2"/>
    <property type="match status" value="1"/>
</dbReference>
<dbReference type="Proteomes" id="UP000061468">
    <property type="component" value="Chromosome"/>
</dbReference>
<gene>
    <name evidence="6" type="ORF">AV942_03185</name>
</gene>
<keyword evidence="4" id="KW-1133">Transmembrane helix</keyword>
<sequence>MKSSDTKNNGALASYVNIIKAPAIQVLLMGTGFLLMMLFVYMGVMTSFDNTLFTTLSALGDVHGWKNDVLRDVTALGSNTVLIFVAAAVAGALALAGEKKKSLTFILAVAAGIAMTFLLKAGIDRPRPSLTMQHVDVYTQSFPSAHATLSTLVYFYIAHLLTYFTQNTSVRTWIYFTAAFLVFCIGLSRVLLGVHWPSDIIAGWFAGGSMASFCFYVIKWKRKLRIKKEG</sequence>
<dbReference type="AlphaFoldDB" id="A0AAC8XHV5"/>
<evidence type="ECO:0000256" key="3">
    <source>
        <dbReference type="ARBA" id="ARBA00047594"/>
    </source>
</evidence>
<dbReference type="OMA" id="MLFVYMG"/>
<protein>
    <recommendedName>
        <fullName evidence="1">undecaprenyl-diphosphate phosphatase</fullName>
        <ecNumber evidence="1">3.6.1.27</ecNumber>
    </recommendedName>
    <alternativeName>
        <fullName evidence="2">Undecaprenyl pyrophosphate phosphatase</fullName>
    </alternativeName>
</protein>
<dbReference type="PANTHER" id="PTHR14969:SF13">
    <property type="entry name" value="AT30094P"/>
    <property type="match status" value="1"/>
</dbReference>
<comment type="catalytic activity">
    <reaction evidence="3">
        <text>di-trans,octa-cis-undecaprenyl diphosphate + H2O = di-trans,octa-cis-undecaprenyl phosphate + phosphate + H(+)</text>
        <dbReference type="Rhea" id="RHEA:28094"/>
        <dbReference type="ChEBI" id="CHEBI:15377"/>
        <dbReference type="ChEBI" id="CHEBI:15378"/>
        <dbReference type="ChEBI" id="CHEBI:43474"/>
        <dbReference type="ChEBI" id="CHEBI:58405"/>
        <dbReference type="ChEBI" id="CHEBI:60392"/>
        <dbReference type="EC" id="3.6.1.27"/>
    </reaction>
</comment>
<keyword evidence="4" id="KW-0472">Membrane</keyword>
<evidence type="ECO:0000313" key="6">
    <source>
        <dbReference type="EMBL" id="AMJ77386.1"/>
    </source>
</evidence>
<evidence type="ECO:0000256" key="2">
    <source>
        <dbReference type="ARBA" id="ARBA00032707"/>
    </source>
</evidence>
<feature type="transmembrane region" description="Helical" evidence="4">
    <location>
        <begin position="21"/>
        <end position="44"/>
    </location>
</feature>
<dbReference type="InterPro" id="IPR036938">
    <property type="entry name" value="PAP2/HPO_sf"/>
</dbReference>
<dbReference type="Gene3D" id="1.20.144.10">
    <property type="entry name" value="Phosphatidic acid phosphatase type 2/haloperoxidase"/>
    <property type="match status" value="2"/>
</dbReference>
<dbReference type="InterPro" id="IPR000326">
    <property type="entry name" value="PAP2/HPO"/>
</dbReference>
<dbReference type="EC" id="3.6.1.27" evidence="1"/>
<feature type="transmembrane region" description="Helical" evidence="4">
    <location>
        <begin position="143"/>
        <end position="161"/>
    </location>
</feature>
<proteinExistence type="predicted"/>
<evidence type="ECO:0000256" key="1">
    <source>
        <dbReference type="ARBA" id="ARBA00012374"/>
    </source>
</evidence>
<dbReference type="EMBL" id="CP013928">
    <property type="protein sequence ID" value="AMJ77386.1"/>
    <property type="molecule type" value="Genomic_DNA"/>
</dbReference>
<dbReference type="RefSeq" id="WP_012517235.1">
    <property type="nucleotide sequence ID" value="NZ_CAKMLI010000012.1"/>
</dbReference>
<feature type="transmembrane region" description="Helical" evidence="4">
    <location>
        <begin position="173"/>
        <end position="194"/>
    </location>
</feature>
<dbReference type="GO" id="GO:0050380">
    <property type="term" value="F:undecaprenyl-diphosphatase activity"/>
    <property type="evidence" value="ECO:0007669"/>
    <property type="project" value="UniProtKB-EC"/>
</dbReference>
<evidence type="ECO:0000259" key="5">
    <source>
        <dbReference type="SMART" id="SM00014"/>
    </source>
</evidence>
<evidence type="ECO:0000313" key="7">
    <source>
        <dbReference type="Proteomes" id="UP000061468"/>
    </source>
</evidence>
<dbReference type="SMART" id="SM00014">
    <property type="entry name" value="acidPPc"/>
    <property type="match status" value="1"/>
</dbReference>